<protein>
    <recommendedName>
        <fullName evidence="4 10">4-alpha-glucanotransferase</fullName>
        <ecNumber evidence="3 10">2.4.1.25</ecNumber>
    </recommendedName>
    <alternativeName>
        <fullName evidence="8 10">Amylomaltase</fullName>
    </alternativeName>
    <alternativeName>
        <fullName evidence="9 10">Disproportionating enzyme</fullName>
    </alternativeName>
</protein>
<comment type="catalytic activity">
    <reaction evidence="1 10">
        <text>Transfers a segment of a (1-&gt;4)-alpha-D-glucan to a new position in an acceptor, which may be glucose or a (1-&gt;4)-alpha-D-glucan.</text>
        <dbReference type="EC" id="2.4.1.25"/>
    </reaction>
</comment>
<keyword evidence="5 10" id="KW-0328">Glycosyltransferase</keyword>
<dbReference type="GO" id="GO:0005975">
    <property type="term" value="P:carbohydrate metabolic process"/>
    <property type="evidence" value="ECO:0007669"/>
    <property type="project" value="InterPro"/>
</dbReference>
<dbReference type="NCBIfam" id="TIGR02401">
    <property type="entry name" value="trehalose_TreY"/>
    <property type="match status" value="1"/>
</dbReference>
<sequence>MFNPVSTYRIQFHKDFNFKNFMEIIPYLHELGVVTIYASPIFEATKGSMHGYDVINPHRINPEIGTLEELQAIRSKLKSFGMNWLQDIVPNHMAFDPGNPWLADVLEKGQSSDYVSFFDIDWENPAFDGKLMVPFLGEPLDEAINSNTIQIKYAAGNFTIDYLGQGYPLNQESVLKILESENAKPVELVRLLSDINSRDSVKPLGNALRELNNDLQAYVESVAAKINLDPEKLRKVIEQQHYLLSFWQDTDHKINYRRFFTVNGLICLNIQDENVFDTYHSFLKTLLEHDLIQGLRVDHIDGLFDPTTYLERLRALAGDQVYIVVEKILEQGEQFPQHWPVQGNTGYDFLGVVNNLLTETRSKKLFTDFYKSFATDRKPVSRSIIEKKSDILYRHMAGELDNLYRLFSKIPITHQNLQNIKEEKWKATIGAFLIHCPVYRYYSNQFPLHFAEAELLKGIFRQVAAANPELEKPAFYLNELFTAVHPIKAQADISFFFQRCMQFTGPLMAKGVEDTLMYTYDRFIGHNEVGDSPEEFGINIKQFHACMIERQGGWPLSMNGTATHDTKRGEDVRARLNVLTDIPEKWVEQVNAWQIANQQYKTGNIPDSNDEYLIYQTLVGFIGLNNEPDDQTVTRLEEYLTKALREAKLHTQWAEPDEQYEQGTLLFARKLLGSAEFLKSLRKFQHTISDAFINNSLTQVLLKFTSPGVPDTYQGCELWDFSLVDPDNRRPVDYELRSSSLRKIKSFKYEALCQNKENGLLKLWLTQKLLAERKRNPSLFNLGSYIPLQVEGRFKSHFVAFARVYQRQWIISISALHTAAISWEDEGWADTKVMLPPDAPLQWTSVLTNEKVLLDTAIALNENLQTLPLLLLRSEPASEKRGAGIILHITSLPSPYSIGDMGPEARRFVKFLGHSHQRYWQLLPVNATSQASGNSPYSSIASMAGNTLLISPDDLVNDGWLTAEETAKFRRSGNSMVNYDRAAMIKNELLNLAYTRFNRTKDNPLQKQFEDFKVRERAWLHDFALFESIKQRYNDSPWYEWPDELKYRKKKAIELFQGQHVHEIDHSKWRQFIFFRQWQALKLLGHQTGLKFIGDLPFYVSYDSVDVWSHPELFKLDQDENLAGVAGVPPDYFNAGGQLWNMPVYKWPEHRATGYAWWLARIKKNMEFFDLIRLDHFRGFQRFWEVPAGEKNAIHGTWKFGPGAKIFQALKKALGDIPFIAEDLGDIDQHVYELRDEYAFPGMNILQYAFGRDMPVSVHAPHNHVLNSITYTGTHDNNTLLGWLKNDATAEERRHLNDYFRTKVTRRNIKRLMLETCYASVAAVAISPLQDILGLDEKSRINVPASKTGNWRWRVASDMLSDQTAALLRLLAKKYNR</sequence>
<keyword evidence="6 10" id="KW-0808">Transferase</keyword>
<dbReference type="EC" id="2.4.1.25" evidence="3 10"/>
<keyword evidence="13" id="KW-1185">Reference proteome</keyword>
<evidence type="ECO:0000259" key="11">
    <source>
        <dbReference type="SMART" id="SM00642"/>
    </source>
</evidence>
<dbReference type="PANTHER" id="PTHR32438:SF5">
    <property type="entry name" value="4-ALPHA-GLUCANOTRANSFERASE DPE1, CHLOROPLASTIC_AMYLOPLASTIC"/>
    <property type="match status" value="1"/>
</dbReference>
<dbReference type="Gene3D" id="1.10.10.470">
    <property type="entry name" value="Maltooligosyl trehalose synthase, domain 4"/>
    <property type="match status" value="1"/>
</dbReference>
<gene>
    <name evidence="12" type="ORF">SAMN05192574_11834</name>
</gene>
<evidence type="ECO:0000256" key="4">
    <source>
        <dbReference type="ARBA" id="ARBA00020295"/>
    </source>
</evidence>
<dbReference type="InterPro" id="IPR006047">
    <property type="entry name" value="GH13_cat_dom"/>
</dbReference>
<evidence type="ECO:0000256" key="9">
    <source>
        <dbReference type="ARBA" id="ARBA00031501"/>
    </source>
</evidence>
<accession>A0A1H8U6S4</accession>
<dbReference type="GO" id="GO:0004134">
    <property type="term" value="F:4-alpha-glucanotransferase activity"/>
    <property type="evidence" value="ECO:0007669"/>
    <property type="project" value="UniProtKB-EC"/>
</dbReference>
<evidence type="ECO:0000256" key="1">
    <source>
        <dbReference type="ARBA" id="ARBA00000439"/>
    </source>
</evidence>
<dbReference type="InterPro" id="IPR012767">
    <property type="entry name" value="Trehalose_TreY"/>
</dbReference>
<evidence type="ECO:0000313" key="13">
    <source>
        <dbReference type="Proteomes" id="UP000198942"/>
    </source>
</evidence>
<dbReference type="RefSeq" id="WP_091220976.1">
    <property type="nucleotide sequence ID" value="NZ_FOCL01000018.1"/>
</dbReference>
<keyword evidence="7 10" id="KW-0119">Carbohydrate metabolism</keyword>
<evidence type="ECO:0000256" key="5">
    <source>
        <dbReference type="ARBA" id="ARBA00022676"/>
    </source>
</evidence>
<dbReference type="Proteomes" id="UP000198942">
    <property type="component" value="Unassembled WGS sequence"/>
</dbReference>
<evidence type="ECO:0000256" key="10">
    <source>
        <dbReference type="RuleBase" id="RU361207"/>
    </source>
</evidence>
<reference evidence="13" key="1">
    <citation type="submission" date="2016-10" db="EMBL/GenBank/DDBJ databases">
        <authorList>
            <person name="Varghese N."/>
            <person name="Submissions S."/>
        </authorList>
    </citation>
    <scope>NUCLEOTIDE SEQUENCE [LARGE SCALE GENOMIC DNA]</scope>
    <source>
        <strain evidence="13">Gh-48</strain>
    </source>
</reference>
<dbReference type="InterPro" id="IPR003385">
    <property type="entry name" value="Glyco_hydro_77"/>
</dbReference>
<dbReference type="Gene3D" id="3.30.1590.10">
    <property type="entry name" value="Maltooligosyl trehalose synthase, domain 2"/>
    <property type="match status" value="1"/>
</dbReference>
<dbReference type="Gene3D" id="3.20.20.80">
    <property type="entry name" value="Glycosidases"/>
    <property type="match status" value="4"/>
</dbReference>
<evidence type="ECO:0000256" key="2">
    <source>
        <dbReference type="ARBA" id="ARBA00005684"/>
    </source>
</evidence>
<evidence type="ECO:0000256" key="3">
    <source>
        <dbReference type="ARBA" id="ARBA00012560"/>
    </source>
</evidence>
<dbReference type="InterPro" id="IPR013797">
    <property type="entry name" value="Maltooligo_trehalose_synth_4"/>
</dbReference>
<organism evidence="12 13">
    <name type="scientific">Mucilaginibacter gossypiicola</name>
    <dbReference type="NCBI Taxonomy" id="551995"/>
    <lineage>
        <taxon>Bacteria</taxon>
        <taxon>Pseudomonadati</taxon>
        <taxon>Bacteroidota</taxon>
        <taxon>Sphingobacteriia</taxon>
        <taxon>Sphingobacteriales</taxon>
        <taxon>Sphingobacteriaceae</taxon>
        <taxon>Mucilaginibacter</taxon>
    </lineage>
</organism>
<dbReference type="NCBIfam" id="NF011080">
    <property type="entry name" value="PRK14508.1-3"/>
    <property type="match status" value="1"/>
</dbReference>
<dbReference type="PANTHER" id="PTHR32438">
    <property type="entry name" value="4-ALPHA-GLUCANOTRANSFERASE DPE1, CHLOROPLASTIC/AMYLOPLASTIC"/>
    <property type="match status" value="1"/>
</dbReference>
<dbReference type="SUPFAM" id="SSF51445">
    <property type="entry name" value="(Trans)glycosidases"/>
    <property type="match status" value="2"/>
</dbReference>
<dbReference type="Pfam" id="PF02446">
    <property type="entry name" value="Glyco_hydro_77"/>
    <property type="match status" value="1"/>
</dbReference>
<dbReference type="EMBL" id="FOCL01000018">
    <property type="protein sequence ID" value="SEO98544.1"/>
    <property type="molecule type" value="Genomic_DNA"/>
</dbReference>
<dbReference type="STRING" id="551995.SAMN05192574_11834"/>
<dbReference type="SMART" id="SM00642">
    <property type="entry name" value="Aamy"/>
    <property type="match status" value="1"/>
</dbReference>
<name>A0A1H8U6S4_9SPHI</name>
<proteinExistence type="inferred from homology"/>
<evidence type="ECO:0000256" key="7">
    <source>
        <dbReference type="ARBA" id="ARBA00023277"/>
    </source>
</evidence>
<evidence type="ECO:0000313" key="12">
    <source>
        <dbReference type="EMBL" id="SEO98544.1"/>
    </source>
</evidence>
<evidence type="ECO:0000256" key="6">
    <source>
        <dbReference type="ARBA" id="ARBA00022679"/>
    </source>
</evidence>
<evidence type="ECO:0000256" key="8">
    <source>
        <dbReference type="ARBA" id="ARBA00031423"/>
    </source>
</evidence>
<dbReference type="OrthoDB" id="9811841at2"/>
<dbReference type="CDD" id="cd11336">
    <property type="entry name" value="AmyAc_MTSase"/>
    <property type="match status" value="1"/>
</dbReference>
<dbReference type="InterPro" id="IPR017853">
    <property type="entry name" value="GH"/>
</dbReference>
<dbReference type="Pfam" id="PF00128">
    <property type="entry name" value="Alpha-amylase"/>
    <property type="match status" value="1"/>
</dbReference>
<dbReference type="NCBIfam" id="TIGR00217">
    <property type="entry name" value="malQ"/>
    <property type="match status" value="1"/>
</dbReference>
<feature type="domain" description="Glycosyl hydrolase family 13 catalytic" evidence="11">
    <location>
        <begin position="6"/>
        <end position="622"/>
    </location>
</feature>
<comment type="similarity">
    <text evidence="2 10">Belongs to the disproportionating enzyme family.</text>
</comment>